<evidence type="ECO:0000313" key="1">
    <source>
        <dbReference type="EMBL" id="MDE8650106.1"/>
    </source>
</evidence>
<keyword evidence="2" id="KW-1185">Reference proteome</keyword>
<dbReference type="RefSeq" id="WP_275226194.1">
    <property type="nucleotide sequence ID" value="NZ_JARESE010000001.1"/>
</dbReference>
<organism evidence="1 2">
    <name type="scientific">Novosphingobium album</name>
    <name type="common">ex Liu et al. 2023</name>
    <dbReference type="NCBI Taxonomy" id="3031130"/>
    <lineage>
        <taxon>Bacteria</taxon>
        <taxon>Pseudomonadati</taxon>
        <taxon>Pseudomonadota</taxon>
        <taxon>Alphaproteobacteria</taxon>
        <taxon>Sphingomonadales</taxon>
        <taxon>Sphingomonadaceae</taxon>
        <taxon>Novosphingobium</taxon>
    </lineage>
</organism>
<dbReference type="Pfam" id="PF09601">
    <property type="entry name" value="DUF2459"/>
    <property type="match status" value="1"/>
</dbReference>
<dbReference type="EMBL" id="JARESE010000001">
    <property type="protein sequence ID" value="MDE8650106.1"/>
    <property type="molecule type" value="Genomic_DNA"/>
</dbReference>
<comment type="caution">
    <text evidence="1">The sequence shown here is derived from an EMBL/GenBank/DDBJ whole genome shotgun (WGS) entry which is preliminary data.</text>
</comment>
<proteinExistence type="predicted"/>
<dbReference type="Proteomes" id="UP001216253">
    <property type="component" value="Unassembled WGS sequence"/>
</dbReference>
<protein>
    <submittedName>
        <fullName evidence="1">DUF2459 domain-containing protein</fullName>
    </submittedName>
</protein>
<evidence type="ECO:0000313" key="2">
    <source>
        <dbReference type="Proteomes" id="UP001216253"/>
    </source>
</evidence>
<name>A0ABT5WJ72_9SPHN</name>
<gene>
    <name evidence="1" type="ORF">PYV00_00060</name>
</gene>
<sequence length="133" mass="14456">MFLDTPTWWDLSPATVLRVIGVGGEGLLHVEHYVRPAPDAQVRPLRLTEAQYRALVGAITARIGPRGPGRRHRGYGRQDVFYETGGSYTVTRTCNQWTSDMLAAAGVRVGRWTPLAGGVMKWVPAPAGAGQAE</sequence>
<reference evidence="1 2" key="1">
    <citation type="submission" date="2023-03" db="EMBL/GenBank/DDBJ databases">
        <title>NovoSphingobium album sp. nov. isolated from polycyclic aromatic hydrocarbons- and heavy-metal polluted soil.</title>
        <authorList>
            <person name="Liu Z."/>
            <person name="Wang K."/>
        </authorList>
    </citation>
    <scope>NUCLEOTIDE SEQUENCE [LARGE SCALE GENOMIC DNA]</scope>
    <source>
        <strain evidence="1 2">H3SJ31-1</strain>
    </source>
</reference>
<accession>A0ABT5WJ72</accession>
<dbReference type="InterPro" id="IPR011727">
    <property type="entry name" value="CHP02117"/>
</dbReference>